<keyword evidence="3" id="KW-0862">Zinc</keyword>
<feature type="domain" description="Zinc finger DksA/TraR C4-type" evidence="5">
    <location>
        <begin position="99"/>
        <end position="129"/>
    </location>
</feature>
<proteinExistence type="predicted"/>
<feature type="zinc finger region" description="dksA C4-type" evidence="4">
    <location>
        <begin position="104"/>
        <end position="128"/>
    </location>
</feature>
<dbReference type="PANTHER" id="PTHR33823:SF2">
    <property type="entry name" value="RNA POLYMERASE-BINDING TRANSCRIPTION FACTOR DKSA"/>
    <property type="match status" value="1"/>
</dbReference>
<dbReference type="GO" id="GO:0008270">
    <property type="term" value="F:zinc ion binding"/>
    <property type="evidence" value="ECO:0007669"/>
    <property type="project" value="UniProtKB-KW"/>
</dbReference>
<dbReference type="PANTHER" id="PTHR33823">
    <property type="entry name" value="RNA POLYMERASE-BINDING TRANSCRIPTION FACTOR DKSA-RELATED"/>
    <property type="match status" value="1"/>
</dbReference>
<organism evidence="7 8">
    <name type="scientific">Hahella chejuensis (strain KCTC 2396)</name>
    <dbReference type="NCBI Taxonomy" id="349521"/>
    <lineage>
        <taxon>Bacteria</taxon>
        <taxon>Pseudomonadati</taxon>
        <taxon>Pseudomonadota</taxon>
        <taxon>Gammaproteobacteria</taxon>
        <taxon>Oceanospirillales</taxon>
        <taxon>Hahellaceae</taxon>
        <taxon>Hahella</taxon>
    </lineage>
</organism>
<dbReference type="PROSITE" id="PS51128">
    <property type="entry name" value="ZF_DKSA_2"/>
    <property type="match status" value="1"/>
</dbReference>
<evidence type="ECO:0000256" key="2">
    <source>
        <dbReference type="ARBA" id="ARBA00022771"/>
    </source>
</evidence>
<name>Q2SLB9_HAHCH</name>
<accession>Q2SLB9</accession>
<dbReference type="SUPFAM" id="SSF109635">
    <property type="entry name" value="DnaK suppressor protein DksA, alpha-hairpin domain"/>
    <property type="match status" value="1"/>
</dbReference>
<evidence type="ECO:0000313" key="7">
    <source>
        <dbReference type="EMBL" id="ABC28555.1"/>
    </source>
</evidence>
<dbReference type="AlphaFoldDB" id="Q2SLB9"/>
<evidence type="ECO:0000259" key="6">
    <source>
        <dbReference type="Pfam" id="PF21157"/>
    </source>
</evidence>
<evidence type="ECO:0000256" key="4">
    <source>
        <dbReference type="PROSITE-ProRule" id="PRU00510"/>
    </source>
</evidence>
<reference evidence="7 8" key="1">
    <citation type="journal article" date="2005" name="Nucleic Acids Res.">
        <title>Genomic blueprint of Hahella chejuensis, a marine microbe producing an algicidal agent.</title>
        <authorList>
            <person name="Jeong H."/>
            <person name="Yim J.H."/>
            <person name="Lee C."/>
            <person name="Choi S.-H."/>
            <person name="Park Y.K."/>
            <person name="Yoon S.H."/>
            <person name="Hur C.-G."/>
            <person name="Kang H.-Y."/>
            <person name="Kim D."/>
            <person name="Lee H.H."/>
            <person name="Park K.H."/>
            <person name="Park S.-H."/>
            <person name="Park H.-S."/>
            <person name="Lee H.K."/>
            <person name="Oh T.K."/>
            <person name="Kim J.F."/>
        </authorList>
    </citation>
    <scope>NUCLEOTIDE SEQUENCE [LARGE SCALE GENOMIC DNA]</scope>
    <source>
        <strain evidence="7 8">KCTC 2396</strain>
    </source>
</reference>
<dbReference type="InterPro" id="IPR048489">
    <property type="entry name" value="DksA_N"/>
</dbReference>
<dbReference type="KEGG" id="hch:HCH_01707"/>
<dbReference type="HOGENOM" id="CLU_043144_2_2_6"/>
<dbReference type="Pfam" id="PF01258">
    <property type="entry name" value="zf-dskA_traR"/>
    <property type="match status" value="1"/>
</dbReference>
<protein>
    <submittedName>
        <fullName evidence="7">DnaK suppressor protein</fullName>
    </submittedName>
</protein>
<keyword evidence="8" id="KW-1185">Reference proteome</keyword>
<evidence type="ECO:0000259" key="5">
    <source>
        <dbReference type="Pfam" id="PF01258"/>
    </source>
</evidence>
<dbReference type="SUPFAM" id="SSF57716">
    <property type="entry name" value="Glucocorticoid receptor-like (DNA-binding domain)"/>
    <property type="match status" value="1"/>
</dbReference>
<dbReference type="RefSeq" id="WP_011395627.1">
    <property type="nucleotide sequence ID" value="NC_007645.1"/>
</dbReference>
<feature type="domain" description="DnaK suppressor protein DksA N-terminal" evidence="6">
    <location>
        <begin position="27"/>
        <end position="96"/>
    </location>
</feature>
<dbReference type="InterPro" id="IPR000962">
    <property type="entry name" value="Znf_DskA_TraR"/>
</dbReference>
<dbReference type="eggNOG" id="COG1734">
    <property type="taxonomic scope" value="Bacteria"/>
</dbReference>
<dbReference type="Proteomes" id="UP000000238">
    <property type="component" value="Chromosome"/>
</dbReference>
<evidence type="ECO:0000256" key="1">
    <source>
        <dbReference type="ARBA" id="ARBA00022723"/>
    </source>
</evidence>
<gene>
    <name evidence="7" type="primary">dksA</name>
    <name evidence="7" type="ordered locus">HCH_01707</name>
</gene>
<dbReference type="InterPro" id="IPR037187">
    <property type="entry name" value="DnaK_N"/>
</dbReference>
<dbReference type="EMBL" id="CP000155">
    <property type="protein sequence ID" value="ABC28555.1"/>
    <property type="molecule type" value="Genomic_DNA"/>
</dbReference>
<evidence type="ECO:0000313" key="8">
    <source>
        <dbReference type="Proteomes" id="UP000000238"/>
    </source>
</evidence>
<keyword evidence="1" id="KW-0479">Metal-binding</keyword>
<dbReference type="STRING" id="349521.HCH_01707"/>
<sequence>MKSLESQQLSEREILAAPESDYMSAEQLAFFKDRLMALHESTCDRIQEARDQITGPMDFSDENDRASREEQSAIALRIVDREQKLLPKIQQSLKRIRLGTYGYCLESGEPIGIPRLLARPTAEYCAEVKALKEIKEHHYKS</sequence>
<dbReference type="Gene3D" id="1.20.120.910">
    <property type="entry name" value="DksA, coiled-coil domain"/>
    <property type="match status" value="1"/>
</dbReference>
<keyword evidence="2" id="KW-0863">Zinc-finger</keyword>
<dbReference type="OrthoDB" id="9803742at2"/>
<evidence type="ECO:0000256" key="3">
    <source>
        <dbReference type="ARBA" id="ARBA00022833"/>
    </source>
</evidence>
<dbReference type="Pfam" id="PF21157">
    <property type="entry name" value="DksA_N"/>
    <property type="match status" value="1"/>
</dbReference>